<proteinExistence type="predicted"/>
<organism evidence="4 5">
    <name type="scientific">Carnegiea gigantea</name>
    <dbReference type="NCBI Taxonomy" id="171969"/>
    <lineage>
        <taxon>Eukaryota</taxon>
        <taxon>Viridiplantae</taxon>
        <taxon>Streptophyta</taxon>
        <taxon>Embryophyta</taxon>
        <taxon>Tracheophyta</taxon>
        <taxon>Spermatophyta</taxon>
        <taxon>Magnoliopsida</taxon>
        <taxon>eudicotyledons</taxon>
        <taxon>Gunneridae</taxon>
        <taxon>Pentapetalae</taxon>
        <taxon>Caryophyllales</taxon>
        <taxon>Cactineae</taxon>
        <taxon>Cactaceae</taxon>
        <taxon>Cactoideae</taxon>
        <taxon>Echinocereeae</taxon>
        <taxon>Carnegiea</taxon>
    </lineage>
</organism>
<name>A0A9Q1JZG5_9CARY</name>
<dbReference type="InterPro" id="IPR036875">
    <property type="entry name" value="Znf_CCHC_sf"/>
</dbReference>
<feature type="compositionally biased region" description="Basic and acidic residues" evidence="2">
    <location>
        <begin position="1"/>
        <end position="10"/>
    </location>
</feature>
<keyword evidence="5" id="KW-1185">Reference proteome</keyword>
<feature type="compositionally biased region" description="Polar residues" evidence="2">
    <location>
        <begin position="11"/>
        <end position="21"/>
    </location>
</feature>
<evidence type="ECO:0000313" key="4">
    <source>
        <dbReference type="EMBL" id="KAJ8433970.1"/>
    </source>
</evidence>
<protein>
    <recommendedName>
        <fullName evidence="3">CCHC-type domain-containing protein</fullName>
    </recommendedName>
</protein>
<evidence type="ECO:0000256" key="1">
    <source>
        <dbReference type="PROSITE-ProRule" id="PRU00047"/>
    </source>
</evidence>
<dbReference type="PROSITE" id="PS50158">
    <property type="entry name" value="ZF_CCHC"/>
    <property type="match status" value="1"/>
</dbReference>
<gene>
    <name evidence="4" type="ORF">Cgig2_033768</name>
</gene>
<feature type="region of interest" description="Disordered" evidence="2">
    <location>
        <begin position="1"/>
        <end position="30"/>
    </location>
</feature>
<dbReference type="AlphaFoldDB" id="A0A9Q1JZG5"/>
<keyword evidence="1" id="KW-0862">Zinc</keyword>
<dbReference type="EMBL" id="JAKOGI010000508">
    <property type="protein sequence ID" value="KAJ8433970.1"/>
    <property type="molecule type" value="Genomic_DNA"/>
</dbReference>
<reference evidence="4" key="1">
    <citation type="submission" date="2022-04" db="EMBL/GenBank/DDBJ databases">
        <title>Carnegiea gigantea Genome sequencing and assembly v2.</title>
        <authorList>
            <person name="Copetti D."/>
            <person name="Sanderson M.J."/>
            <person name="Burquez A."/>
            <person name="Wojciechowski M.F."/>
        </authorList>
    </citation>
    <scope>NUCLEOTIDE SEQUENCE</scope>
    <source>
        <strain evidence="4">SGP5-SGP5p</strain>
        <tissue evidence="4">Aerial part</tissue>
    </source>
</reference>
<evidence type="ECO:0000256" key="2">
    <source>
        <dbReference type="SAM" id="MobiDB-lite"/>
    </source>
</evidence>
<accession>A0A9Q1JZG5</accession>
<dbReference type="InterPro" id="IPR001878">
    <property type="entry name" value="Znf_CCHC"/>
</dbReference>
<dbReference type="SMART" id="SM00343">
    <property type="entry name" value="ZnF_C2HC"/>
    <property type="match status" value="1"/>
</dbReference>
<dbReference type="GO" id="GO:0008270">
    <property type="term" value="F:zinc ion binding"/>
    <property type="evidence" value="ECO:0007669"/>
    <property type="project" value="UniProtKB-KW"/>
</dbReference>
<keyword evidence="1" id="KW-0863">Zinc-finger</keyword>
<feature type="region of interest" description="Disordered" evidence="2">
    <location>
        <begin position="236"/>
        <end position="271"/>
    </location>
</feature>
<sequence length="305" mass="34290">MAITRGEKSSNHTNRASNGQPPASPSQPKCRLNQIATGLAKRPCNHYIKTTVKPPHHHHHCPTCSCLTPLQAVTITLSRSVLESIFSLKFIDTAPSNITYKWRQHASDLTLEEATALQVSLPDTPSVRNVAIVLDGLKKDNATLRTQLDQIQLDMGLMKKKIDALIHLTSLIHRGAQLTVPFQNTDVAHVAQSADQIIRPNTLVQAKARFLCFFKEMHETVINVERAQNERDAFFNKQGNKRKVRPQDSQNQQPQHKRPWQEGTQSSRTGGYHQSVICRSCRKPGHYARNCRTPKRRGGCFRCGS</sequence>
<comment type="caution">
    <text evidence="4">The sequence shown here is derived from an EMBL/GenBank/DDBJ whole genome shotgun (WGS) entry which is preliminary data.</text>
</comment>
<dbReference type="Proteomes" id="UP001153076">
    <property type="component" value="Unassembled WGS sequence"/>
</dbReference>
<feature type="domain" description="CCHC-type" evidence="3">
    <location>
        <begin position="278"/>
        <end position="292"/>
    </location>
</feature>
<dbReference type="Gene3D" id="4.10.60.10">
    <property type="entry name" value="Zinc finger, CCHC-type"/>
    <property type="match status" value="1"/>
</dbReference>
<dbReference type="GO" id="GO:0003676">
    <property type="term" value="F:nucleic acid binding"/>
    <property type="evidence" value="ECO:0007669"/>
    <property type="project" value="InterPro"/>
</dbReference>
<dbReference type="Pfam" id="PF00098">
    <property type="entry name" value="zf-CCHC"/>
    <property type="match status" value="1"/>
</dbReference>
<keyword evidence="1" id="KW-0479">Metal-binding</keyword>
<evidence type="ECO:0000313" key="5">
    <source>
        <dbReference type="Proteomes" id="UP001153076"/>
    </source>
</evidence>
<dbReference type="SUPFAM" id="SSF57756">
    <property type="entry name" value="Retrovirus zinc finger-like domains"/>
    <property type="match status" value="1"/>
</dbReference>
<evidence type="ECO:0000259" key="3">
    <source>
        <dbReference type="PROSITE" id="PS50158"/>
    </source>
</evidence>